<evidence type="ECO:0000313" key="3">
    <source>
        <dbReference type="Proteomes" id="UP000554482"/>
    </source>
</evidence>
<name>A0A7J6X8L0_THATH</name>
<accession>A0A7J6X8L0</accession>
<comment type="caution">
    <text evidence="2">The sequence shown here is derived from an EMBL/GenBank/DDBJ whole genome shotgun (WGS) entry which is preliminary data.</text>
</comment>
<evidence type="ECO:0000313" key="2">
    <source>
        <dbReference type="EMBL" id="KAF5205979.1"/>
    </source>
</evidence>
<keyword evidence="3" id="KW-1185">Reference proteome</keyword>
<protein>
    <submittedName>
        <fullName evidence="2">Uncharacterized protein</fullName>
    </submittedName>
</protein>
<feature type="region of interest" description="Disordered" evidence="1">
    <location>
        <begin position="13"/>
        <end position="36"/>
    </location>
</feature>
<gene>
    <name evidence="2" type="ORF">FRX31_004434</name>
</gene>
<reference evidence="2 3" key="1">
    <citation type="submission" date="2020-06" db="EMBL/GenBank/DDBJ databases">
        <title>Transcriptomic and genomic resources for Thalictrum thalictroides and T. hernandezii: Facilitating candidate gene discovery in an emerging model plant lineage.</title>
        <authorList>
            <person name="Arias T."/>
            <person name="Riano-Pachon D.M."/>
            <person name="Di Stilio V.S."/>
        </authorList>
    </citation>
    <scope>NUCLEOTIDE SEQUENCE [LARGE SCALE GENOMIC DNA]</scope>
    <source>
        <strain evidence="3">cv. WT478/WT964</strain>
        <tissue evidence="2">Leaves</tissue>
    </source>
</reference>
<sequence length="62" mass="7017">MNDNIGIQLKSEGKDQMRQDWGDEVPLNKGSPLCQVPPKRGKVKRMIFYKAKQGVFAAIEKV</sequence>
<dbReference type="Proteomes" id="UP000554482">
    <property type="component" value="Unassembled WGS sequence"/>
</dbReference>
<organism evidence="2 3">
    <name type="scientific">Thalictrum thalictroides</name>
    <name type="common">Rue-anemone</name>
    <name type="synonym">Anemone thalictroides</name>
    <dbReference type="NCBI Taxonomy" id="46969"/>
    <lineage>
        <taxon>Eukaryota</taxon>
        <taxon>Viridiplantae</taxon>
        <taxon>Streptophyta</taxon>
        <taxon>Embryophyta</taxon>
        <taxon>Tracheophyta</taxon>
        <taxon>Spermatophyta</taxon>
        <taxon>Magnoliopsida</taxon>
        <taxon>Ranunculales</taxon>
        <taxon>Ranunculaceae</taxon>
        <taxon>Thalictroideae</taxon>
        <taxon>Thalictrum</taxon>
    </lineage>
</organism>
<dbReference type="AlphaFoldDB" id="A0A7J6X8L0"/>
<proteinExistence type="predicted"/>
<evidence type="ECO:0000256" key="1">
    <source>
        <dbReference type="SAM" id="MobiDB-lite"/>
    </source>
</evidence>
<dbReference type="EMBL" id="JABWDY010003382">
    <property type="protein sequence ID" value="KAF5205979.1"/>
    <property type="molecule type" value="Genomic_DNA"/>
</dbReference>